<feature type="domain" description="PiggyBac transposable element-derived protein" evidence="2">
    <location>
        <begin position="1"/>
        <end position="226"/>
    </location>
</feature>
<evidence type="ECO:0000259" key="2">
    <source>
        <dbReference type="Pfam" id="PF13843"/>
    </source>
</evidence>
<sequence>MVPFKGTLSVKQYMQSKPCKWDVKIFILCGKNGMCYDFLIYQGSTTEIDPACIRQFGLGAVIVISLSNRLIGGYCFYFDNFFSTYMFEYLKDKTIFAAGTVRLNRFANPPLLSDKKMAKNGRGCTDEVVSADQKVVLVKWYDNKSVVICSNFLGVVKKDEVERWDKEDKTYNNAELPEMIKSYNKNMGGVDKLDQLVSCYRIMIKSRKLTLRMLFHVVDLAIENSWLVYRHDAKTAEIPQAQVLDLLHFLRCLMHSLPTLNKPVVPSKRGRPSGSPASEPCTKTIKGNAECRPYQEQRMDMVDHFPEFDFKKEATRC</sequence>
<accession>A0ABQ9H4S0</accession>
<name>A0ABQ9H4S0_9NEOP</name>
<dbReference type="Pfam" id="PF13843">
    <property type="entry name" value="DDE_Tnp_1_7"/>
    <property type="match status" value="1"/>
</dbReference>
<reference evidence="3 4" key="1">
    <citation type="submission" date="2023-02" db="EMBL/GenBank/DDBJ databases">
        <title>LHISI_Scaffold_Assembly.</title>
        <authorList>
            <person name="Stuart O.P."/>
            <person name="Cleave R."/>
            <person name="Magrath M.J.L."/>
            <person name="Mikheyev A.S."/>
        </authorList>
    </citation>
    <scope>NUCLEOTIDE SEQUENCE [LARGE SCALE GENOMIC DNA]</scope>
    <source>
        <strain evidence="3">Daus_M_001</strain>
        <tissue evidence="3">Leg muscle</tissue>
    </source>
</reference>
<feature type="region of interest" description="Disordered" evidence="1">
    <location>
        <begin position="263"/>
        <end position="282"/>
    </location>
</feature>
<evidence type="ECO:0000256" key="1">
    <source>
        <dbReference type="SAM" id="MobiDB-lite"/>
    </source>
</evidence>
<dbReference type="EMBL" id="JARBHB010000007">
    <property type="protein sequence ID" value="KAJ8879173.1"/>
    <property type="molecule type" value="Genomic_DNA"/>
</dbReference>
<keyword evidence="4" id="KW-1185">Reference proteome</keyword>
<evidence type="ECO:0000313" key="4">
    <source>
        <dbReference type="Proteomes" id="UP001159363"/>
    </source>
</evidence>
<dbReference type="InterPro" id="IPR029526">
    <property type="entry name" value="PGBD"/>
</dbReference>
<evidence type="ECO:0000313" key="3">
    <source>
        <dbReference type="EMBL" id="KAJ8879173.1"/>
    </source>
</evidence>
<comment type="caution">
    <text evidence="3">The sequence shown here is derived from an EMBL/GenBank/DDBJ whole genome shotgun (WGS) entry which is preliminary data.</text>
</comment>
<dbReference type="Proteomes" id="UP001159363">
    <property type="component" value="Chromosome 6"/>
</dbReference>
<protein>
    <recommendedName>
        <fullName evidence="2">PiggyBac transposable element-derived protein domain-containing protein</fullName>
    </recommendedName>
</protein>
<gene>
    <name evidence="3" type="ORF">PR048_019779</name>
</gene>
<dbReference type="PANTHER" id="PTHR47272">
    <property type="entry name" value="DDE_TNP_1_7 DOMAIN-CONTAINING PROTEIN"/>
    <property type="match status" value="1"/>
</dbReference>
<dbReference type="PANTHER" id="PTHR47272:SF2">
    <property type="entry name" value="PIGGYBAC TRANSPOSABLE ELEMENT-DERIVED PROTEIN 3-LIKE"/>
    <property type="match status" value="1"/>
</dbReference>
<proteinExistence type="predicted"/>
<organism evidence="3 4">
    <name type="scientific">Dryococelus australis</name>
    <dbReference type="NCBI Taxonomy" id="614101"/>
    <lineage>
        <taxon>Eukaryota</taxon>
        <taxon>Metazoa</taxon>
        <taxon>Ecdysozoa</taxon>
        <taxon>Arthropoda</taxon>
        <taxon>Hexapoda</taxon>
        <taxon>Insecta</taxon>
        <taxon>Pterygota</taxon>
        <taxon>Neoptera</taxon>
        <taxon>Polyneoptera</taxon>
        <taxon>Phasmatodea</taxon>
        <taxon>Verophasmatodea</taxon>
        <taxon>Anareolatae</taxon>
        <taxon>Phasmatidae</taxon>
        <taxon>Eurycanthinae</taxon>
        <taxon>Dryococelus</taxon>
    </lineage>
</organism>